<feature type="binding site" evidence="4">
    <location>
        <position position="262"/>
    </location>
    <ligand>
        <name>substrate</name>
    </ligand>
</feature>
<evidence type="ECO:0000256" key="4">
    <source>
        <dbReference type="PIRSR" id="PIRSR640042-2"/>
    </source>
</evidence>
<feature type="domain" description="1,4-alpha-glucan branching enzyme C-terminal" evidence="7">
    <location>
        <begin position="421"/>
        <end position="516"/>
    </location>
</feature>
<dbReference type="InterPro" id="IPR004300">
    <property type="entry name" value="Glyco_hydro_57_N"/>
</dbReference>
<evidence type="ECO:0000259" key="6">
    <source>
        <dbReference type="Pfam" id="PF03065"/>
    </source>
</evidence>
<dbReference type="SUPFAM" id="SSF88688">
    <property type="entry name" value="Families 57/38 glycoside transferase middle domain"/>
    <property type="match status" value="1"/>
</dbReference>
<organism evidence="8">
    <name type="scientific">Oceanithermus profundus</name>
    <dbReference type="NCBI Taxonomy" id="187137"/>
    <lineage>
        <taxon>Bacteria</taxon>
        <taxon>Thermotogati</taxon>
        <taxon>Deinococcota</taxon>
        <taxon>Deinococci</taxon>
        <taxon>Thermales</taxon>
        <taxon>Thermaceae</taxon>
        <taxon>Oceanithermus</taxon>
    </lineage>
</organism>
<proteinExistence type="inferred from homology"/>
<evidence type="ECO:0000313" key="8">
    <source>
        <dbReference type="EMBL" id="HGY08962.1"/>
    </source>
</evidence>
<dbReference type="Pfam" id="PF09210">
    <property type="entry name" value="BE_C"/>
    <property type="match status" value="1"/>
</dbReference>
<comment type="similarity">
    <text evidence="1 5">Belongs to the glycosyl hydrolase 57 family.</text>
</comment>
<dbReference type="GO" id="GO:0005576">
    <property type="term" value="C:extracellular region"/>
    <property type="evidence" value="ECO:0007669"/>
    <property type="project" value="TreeGrafter"/>
</dbReference>
<dbReference type="EMBL" id="DRPZ01000073">
    <property type="protein sequence ID" value="HGY08962.1"/>
    <property type="molecule type" value="Genomic_DNA"/>
</dbReference>
<evidence type="ECO:0000256" key="3">
    <source>
        <dbReference type="PIRSR" id="PIRSR640042-1"/>
    </source>
</evidence>
<dbReference type="Gene3D" id="3.20.110.10">
    <property type="entry name" value="Glycoside hydrolase 38, N terminal domain"/>
    <property type="match status" value="1"/>
</dbReference>
<name>A0A7C4VJR4_9DEIN</name>
<dbReference type="PANTHER" id="PTHR41695">
    <property type="entry name" value="1,4-ALPHA-GLUCAN BRANCHING ENZYME RV3031-RELATED"/>
    <property type="match status" value="1"/>
</dbReference>
<dbReference type="InterPro" id="IPR037090">
    <property type="entry name" value="57_glycoside_trans_central"/>
</dbReference>
<dbReference type="InterPro" id="IPR040042">
    <property type="entry name" value="Branching_enz_MT3115-like"/>
</dbReference>
<feature type="binding site" evidence="4">
    <location>
        <position position="279"/>
    </location>
    <ligand>
        <name>substrate</name>
    </ligand>
</feature>
<evidence type="ECO:0000256" key="5">
    <source>
        <dbReference type="RuleBase" id="RU361196"/>
    </source>
</evidence>
<dbReference type="InterPro" id="IPR011330">
    <property type="entry name" value="Glyco_hydro/deAcase_b/a-brl"/>
</dbReference>
<dbReference type="SUPFAM" id="SSF88713">
    <property type="entry name" value="Glycoside hydrolase/deacetylase"/>
    <property type="match status" value="1"/>
</dbReference>
<gene>
    <name evidence="8" type="ORF">ENK37_02755</name>
</gene>
<dbReference type="Pfam" id="PF03065">
    <property type="entry name" value="Glyco_hydro_57"/>
    <property type="match status" value="1"/>
</dbReference>
<feature type="active site" description="Nucleophile" evidence="3">
    <location>
        <position position="183"/>
    </location>
</feature>
<dbReference type="InterPro" id="IPR028995">
    <property type="entry name" value="Glyco_hydro_57/38_cen_sf"/>
</dbReference>
<dbReference type="Proteomes" id="UP000885759">
    <property type="component" value="Unassembled WGS sequence"/>
</dbReference>
<feature type="domain" description="Glycoside hydrolase family 57 N-terminal" evidence="6">
    <location>
        <begin position="4"/>
        <end position="387"/>
    </location>
</feature>
<keyword evidence="2 5" id="KW-0119">Carbohydrate metabolism</keyword>
<dbReference type="PANTHER" id="PTHR41695:SF1">
    <property type="entry name" value="1,4-ALPHA-GLUCAN BRANCHING ENZYME TK1436"/>
    <property type="match status" value="1"/>
</dbReference>
<feature type="binding site" evidence="4">
    <location>
        <position position="457"/>
    </location>
    <ligand>
        <name>substrate</name>
    </ligand>
</feature>
<evidence type="ECO:0000259" key="7">
    <source>
        <dbReference type="Pfam" id="PF09210"/>
    </source>
</evidence>
<dbReference type="AlphaFoldDB" id="A0A7C4VJR4"/>
<feature type="binding site" evidence="4">
    <location>
        <position position="400"/>
    </location>
    <ligand>
        <name>substrate</name>
    </ligand>
</feature>
<dbReference type="GO" id="GO:0030979">
    <property type="term" value="P:alpha-glucan biosynthetic process"/>
    <property type="evidence" value="ECO:0007669"/>
    <property type="project" value="InterPro"/>
</dbReference>
<accession>A0A7C4VJR4</accession>
<feature type="active site" description="Proton donor" evidence="3">
    <location>
        <position position="350"/>
    </location>
</feature>
<dbReference type="Gene3D" id="1.20.1430.10">
    <property type="entry name" value="Families 57/38 glycoside transferase, middle domain"/>
    <property type="match status" value="1"/>
</dbReference>
<evidence type="ECO:0000256" key="2">
    <source>
        <dbReference type="ARBA" id="ARBA00023277"/>
    </source>
</evidence>
<dbReference type="InterPro" id="IPR027291">
    <property type="entry name" value="Glyco_hydro_38_N_sf"/>
</dbReference>
<reference evidence="8" key="1">
    <citation type="journal article" date="2020" name="mSystems">
        <title>Genome- and Community-Level Interaction Insights into Carbon Utilization and Element Cycling Functions of Hydrothermarchaeota in Hydrothermal Sediment.</title>
        <authorList>
            <person name="Zhou Z."/>
            <person name="Liu Y."/>
            <person name="Xu W."/>
            <person name="Pan J."/>
            <person name="Luo Z.H."/>
            <person name="Li M."/>
        </authorList>
    </citation>
    <scope>NUCLEOTIDE SEQUENCE [LARGE SCALE GENOMIC DNA]</scope>
    <source>
        <strain evidence="8">HyVt-570</strain>
    </source>
</reference>
<dbReference type="InterPro" id="IPR015293">
    <property type="entry name" value="BE_C"/>
</dbReference>
<comment type="caution">
    <text evidence="8">The sequence shown here is derived from an EMBL/GenBank/DDBJ whole genome shotgun (WGS) entry which is preliminary data.</text>
</comment>
<sequence>MKFVLVLHAHMPYVRAHGVWPFGEETLYEVMAETYLPLARALDRLWSDGVPAPITLGLTPILLEQLADPDVRAGFVRYAEDRLERARADLERYRGGALETSAAFQLRFWEETREAYEAYRRDLPQAFRRAQERGQIELITSSATHGYSPLLGYEEALNAQVRTGTHTYRRHFELDPVGYWLPEMAYRPAGPWTPPLEGPPAGYRPGVDDVLMEAGLRYAFTDAALVEGGEPVGPYGRSEERGEGERVFRVLELASGLRMLARSRETSLVVWSADHGYPGDPAYREFHRKDPESGLHHWRVTSRRTDLGGKAPYDPEAAFARTHAHADHFAHLLAELAQRHPGGVTTAAYDAELFGHWWFEGVAWIEQVFRRLAGHPVEAATAREAVQEPALSIALPEGSWGEGGDHRVWLNDATRDYWRTVYRAEAEMIEASRRCQGERVRVLRQMMRELLLLEASDWPFLIHTGQAADYARERYREHARAFFALAEALRTHATPAELAELERRDNPFPEANPRLYLPRGT</sequence>
<dbReference type="GO" id="GO:0003844">
    <property type="term" value="F:1,4-alpha-glucan branching enzyme activity"/>
    <property type="evidence" value="ECO:0007669"/>
    <property type="project" value="InterPro"/>
</dbReference>
<protein>
    <submittedName>
        <fullName evidence="8">DUF1957 domain-containing protein</fullName>
    </submittedName>
</protein>
<evidence type="ECO:0000256" key="1">
    <source>
        <dbReference type="ARBA" id="ARBA00006821"/>
    </source>
</evidence>